<proteinExistence type="predicted"/>
<protein>
    <submittedName>
        <fullName evidence="2">Uncharacterized protein</fullName>
    </submittedName>
</protein>
<sequence length="85" mass="9962">MTQEKKRKNLREGEWKSAPEKPELKLETKNNIPNPTKHTQRKTLSKSGVANMAKGRATRDASNDVRCNEMREQREKRRRNEISKS</sequence>
<accession>A0A8S9FYI9</accession>
<comment type="caution">
    <text evidence="2">The sequence shown here is derived from an EMBL/GenBank/DDBJ whole genome shotgun (WGS) entry which is preliminary data.</text>
</comment>
<feature type="compositionally biased region" description="Basic and acidic residues" evidence="1">
    <location>
        <begin position="57"/>
        <end position="85"/>
    </location>
</feature>
<dbReference type="Proteomes" id="UP000712281">
    <property type="component" value="Unassembled WGS sequence"/>
</dbReference>
<dbReference type="EMBL" id="QGKW02002228">
    <property type="protein sequence ID" value="KAF2538144.1"/>
    <property type="molecule type" value="Genomic_DNA"/>
</dbReference>
<feature type="compositionally biased region" description="Basic and acidic residues" evidence="1">
    <location>
        <begin position="10"/>
        <end position="28"/>
    </location>
</feature>
<evidence type="ECO:0000313" key="3">
    <source>
        <dbReference type="Proteomes" id="UP000712281"/>
    </source>
</evidence>
<dbReference type="AlphaFoldDB" id="A0A8S9FYI9"/>
<evidence type="ECO:0000313" key="2">
    <source>
        <dbReference type="EMBL" id="KAF2538144.1"/>
    </source>
</evidence>
<evidence type="ECO:0000256" key="1">
    <source>
        <dbReference type="SAM" id="MobiDB-lite"/>
    </source>
</evidence>
<reference evidence="2" key="1">
    <citation type="submission" date="2019-12" db="EMBL/GenBank/DDBJ databases">
        <title>Genome sequencing and annotation of Brassica cretica.</title>
        <authorList>
            <person name="Studholme D.J."/>
            <person name="Sarris P.F."/>
        </authorList>
    </citation>
    <scope>NUCLEOTIDE SEQUENCE</scope>
    <source>
        <strain evidence="2">PFS-001/15</strain>
        <tissue evidence="2">Leaf</tissue>
    </source>
</reference>
<feature type="region of interest" description="Disordered" evidence="1">
    <location>
        <begin position="1"/>
        <end position="85"/>
    </location>
</feature>
<gene>
    <name evidence="2" type="ORF">F2Q68_00019684</name>
</gene>
<name>A0A8S9FYI9_BRACR</name>
<organism evidence="2 3">
    <name type="scientific">Brassica cretica</name>
    <name type="common">Mustard</name>
    <dbReference type="NCBI Taxonomy" id="69181"/>
    <lineage>
        <taxon>Eukaryota</taxon>
        <taxon>Viridiplantae</taxon>
        <taxon>Streptophyta</taxon>
        <taxon>Embryophyta</taxon>
        <taxon>Tracheophyta</taxon>
        <taxon>Spermatophyta</taxon>
        <taxon>Magnoliopsida</taxon>
        <taxon>eudicotyledons</taxon>
        <taxon>Gunneridae</taxon>
        <taxon>Pentapetalae</taxon>
        <taxon>rosids</taxon>
        <taxon>malvids</taxon>
        <taxon>Brassicales</taxon>
        <taxon>Brassicaceae</taxon>
        <taxon>Brassiceae</taxon>
        <taxon>Brassica</taxon>
    </lineage>
</organism>